<dbReference type="Proteomes" id="UP001174136">
    <property type="component" value="Unassembled WGS sequence"/>
</dbReference>
<comment type="caution">
    <text evidence="2">The sequence shown here is derived from an EMBL/GenBank/DDBJ whole genome shotgun (WGS) entry which is preliminary data.</text>
</comment>
<dbReference type="PANTHER" id="PTHR47331">
    <property type="entry name" value="PHD-TYPE DOMAIN-CONTAINING PROTEIN"/>
    <property type="match status" value="1"/>
</dbReference>
<accession>A0AA47NRG8</accession>
<gene>
    <name evidence="2" type="ORF">N1851_028499</name>
</gene>
<dbReference type="EMBL" id="JAOPHQ010005414">
    <property type="protein sequence ID" value="KAK0135636.1"/>
    <property type="molecule type" value="Genomic_DNA"/>
</dbReference>
<evidence type="ECO:0000259" key="1">
    <source>
        <dbReference type="PROSITE" id="PS50994"/>
    </source>
</evidence>
<dbReference type="GO" id="GO:0003676">
    <property type="term" value="F:nucleic acid binding"/>
    <property type="evidence" value="ECO:0007669"/>
    <property type="project" value="InterPro"/>
</dbReference>
<keyword evidence="3" id="KW-1185">Reference proteome</keyword>
<dbReference type="InterPro" id="IPR040676">
    <property type="entry name" value="DUF5641"/>
</dbReference>
<evidence type="ECO:0000313" key="3">
    <source>
        <dbReference type="Proteomes" id="UP001174136"/>
    </source>
</evidence>
<dbReference type="InterPro" id="IPR036397">
    <property type="entry name" value="RNaseH_sf"/>
</dbReference>
<dbReference type="PROSITE" id="PS50994">
    <property type="entry name" value="INTEGRASE"/>
    <property type="match status" value="1"/>
</dbReference>
<dbReference type="InterPro" id="IPR012337">
    <property type="entry name" value="RNaseH-like_sf"/>
</dbReference>
<dbReference type="Gene3D" id="3.30.420.10">
    <property type="entry name" value="Ribonuclease H-like superfamily/Ribonuclease H"/>
    <property type="match status" value="1"/>
</dbReference>
<dbReference type="Pfam" id="PF18701">
    <property type="entry name" value="DUF5641"/>
    <property type="match status" value="1"/>
</dbReference>
<dbReference type="SUPFAM" id="SSF53098">
    <property type="entry name" value="Ribonuclease H-like"/>
    <property type="match status" value="1"/>
</dbReference>
<sequence length="257" mass="29194">MDTDSFLMALQRFTSRRGTPAEILCDQGTNFKGGHKELQEAFNNLSPTLKSVLATRKINFHFNPPYAPHFGGVWEREIRSVKNALKTTIGAQMVTEQVLRTVLIEIEGILNSKPLGYVSSDVADTDPVTPNLLIMGRHDASLPLVSYPDSDLLSRRRWRHTQILSDHFWKHFIKSYLPLLQTRQKWKRDKPDLTLNSIVMIVDSQHPRALWPVGKVTNLLQSKDGCIRTAKVLVKDKTYVRPVANLIPLPAIPKDTH</sequence>
<dbReference type="AlphaFoldDB" id="A0AA47NRG8"/>
<dbReference type="GO" id="GO:0015074">
    <property type="term" value="P:DNA integration"/>
    <property type="evidence" value="ECO:0007669"/>
    <property type="project" value="InterPro"/>
</dbReference>
<feature type="domain" description="Integrase catalytic" evidence="1">
    <location>
        <begin position="1"/>
        <end position="138"/>
    </location>
</feature>
<reference evidence="2" key="1">
    <citation type="journal article" date="2023" name="Front. Mar. Sci.">
        <title>A new Merluccius polli reference genome to investigate the effects of global change in West African waters.</title>
        <authorList>
            <person name="Mateo J.L."/>
            <person name="Blanco-Fernandez C."/>
            <person name="Garcia-Vazquez E."/>
            <person name="Machado-Schiaffino G."/>
        </authorList>
    </citation>
    <scope>NUCLEOTIDE SEQUENCE</scope>
    <source>
        <strain evidence="2">C29</strain>
        <tissue evidence="2">Fin</tissue>
    </source>
</reference>
<protein>
    <recommendedName>
        <fullName evidence="1">Integrase catalytic domain-containing protein</fullName>
    </recommendedName>
</protein>
<organism evidence="2 3">
    <name type="scientific">Merluccius polli</name>
    <name type="common">Benguela hake</name>
    <name type="synonym">Merluccius cadenati</name>
    <dbReference type="NCBI Taxonomy" id="89951"/>
    <lineage>
        <taxon>Eukaryota</taxon>
        <taxon>Metazoa</taxon>
        <taxon>Chordata</taxon>
        <taxon>Craniata</taxon>
        <taxon>Vertebrata</taxon>
        <taxon>Euteleostomi</taxon>
        <taxon>Actinopterygii</taxon>
        <taxon>Neopterygii</taxon>
        <taxon>Teleostei</taxon>
        <taxon>Neoteleostei</taxon>
        <taxon>Acanthomorphata</taxon>
        <taxon>Zeiogadaria</taxon>
        <taxon>Gadariae</taxon>
        <taxon>Gadiformes</taxon>
        <taxon>Gadoidei</taxon>
        <taxon>Merlucciidae</taxon>
        <taxon>Merluccius</taxon>
    </lineage>
</organism>
<dbReference type="InterPro" id="IPR001584">
    <property type="entry name" value="Integrase_cat-core"/>
</dbReference>
<proteinExistence type="predicted"/>
<evidence type="ECO:0000313" key="2">
    <source>
        <dbReference type="EMBL" id="KAK0135636.1"/>
    </source>
</evidence>
<name>A0AA47NRG8_MERPO</name>